<gene>
    <name evidence="1" type="ORF">DILT_LOCUS19856</name>
</gene>
<reference evidence="1 2" key="1">
    <citation type="submission" date="2018-11" db="EMBL/GenBank/DDBJ databases">
        <authorList>
            <consortium name="Pathogen Informatics"/>
        </authorList>
    </citation>
    <scope>NUCLEOTIDE SEQUENCE [LARGE SCALE GENOMIC DNA]</scope>
</reference>
<evidence type="ECO:0000313" key="1">
    <source>
        <dbReference type="EMBL" id="VDN49686.1"/>
    </source>
</evidence>
<accession>A0A3P7S4L8</accession>
<organism evidence="1 2">
    <name type="scientific">Dibothriocephalus latus</name>
    <name type="common">Fish tapeworm</name>
    <name type="synonym">Diphyllobothrium latum</name>
    <dbReference type="NCBI Taxonomy" id="60516"/>
    <lineage>
        <taxon>Eukaryota</taxon>
        <taxon>Metazoa</taxon>
        <taxon>Spiralia</taxon>
        <taxon>Lophotrochozoa</taxon>
        <taxon>Platyhelminthes</taxon>
        <taxon>Cestoda</taxon>
        <taxon>Eucestoda</taxon>
        <taxon>Diphyllobothriidea</taxon>
        <taxon>Diphyllobothriidae</taxon>
        <taxon>Dibothriocephalus</taxon>
    </lineage>
</organism>
<evidence type="ECO:0000313" key="2">
    <source>
        <dbReference type="Proteomes" id="UP000281553"/>
    </source>
</evidence>
<dbReference type="EMBL" id="UYRU01123347">
    <property type="protein sequence ID" value="VDN49686.1"/>
    <property type="molecule type" value="Genomic_DNA"/>
</dbReference>
<name>A0A3P7S4L8_DIBLA</name>
<dbReference type="Proteomes" id="UP000281553">
    <property type="component" value="Unassembled WGS sequence"/>
</dbReference>
<keyword evidence="2" id="KW-1185">Reference proteome</keyword>
<protein>
    <submittedName>
        <fullName evidence="1">Uncharacterized protein</fullName>
    </submittedName>
</protein>
<dbReference type="AlphaFoldDB" id="A0A3P7S4L8"/>
<proteinExistence type="predicted"/>
<sequence length="40" mass="4902">MLRMILSPRDSTLFLLLFLTRKLQRQSRRSGTRLKRTRRV</sequence>